<comment type="catalytic activity">
    <reaction evidence="6">
        <text>(R)-lactate + A = pyruvate + AH2</text>
        <dbReference type="Rhea" id="RHEA:15089"/>
        <dbReference type="ChEBI" id="CHEBI:13193"/>
        <dbReference type="ChEBI" id="CHEBI:15361"/>
        <dbReference type="ChEBI" id="CHEBI:16004"/>
        <dbReference type="ChEBI" id="CHEBI:17499"/>
    </reaction>
</comment>
<evidence type="ECO:0000256" key="2">
    <source>
        <dbReference type="ARBA" id="ARBA00022723"/>
    </source>
</evidence>
<evidence type="ECO:0000256" key="6">
    <source>
        <dbReference type="PIRNR" id="PIRNR000139"/>
    </source>
</evidence>
<organism evidence="8 9">
    <name type="scientific">Desulfosarcina alkanivorans</name>
    <dbReference type="NCBI Taxonomy" id="571177"/>
    <lineage>
        <taxon>Bacteria</taxon>
        <taxon>Pseudomonadati</taxon>
        <taxon>Thermodesulfobacteriota</taxon>
        <taxon>Desulfobacteria</taxon>
        <taxon>Desulfobacterales</taxon>
        <taxon>Desulfosarcinaceae</taxon>
        <taxon>Desulfosarcina</taxon>
    </lineage>
</organism>
<dbReference type="Proteomes" id="UP000427906">
    <property type="component" value="Chromosome"/>
</dbReference>
<sequence>MEALARLMRELEDQLVVCMRCGMCQSVCPVFDQTGREADVARGKLALLSGLMESMFDDPEGVYQRLNKCLLCGSCSANCPSGVSVQEIFIKARAILTGYMGLPPAKRLILKGMLAHPALFDRLTEWGARFQKIFTRPVNDIVGTSCARVMSPLIQDRHFRTLAPVPFHREVPSMDRPAGRSGLKVAIFTGCLIDKMFPAIAHSTIKVLDHLGVGIYLPDNQGCCGIPALSSGDLPTFQKLLSHNLKRFEAGEFDVLVTACATCTSTIHEMWPTMADDGHREAAARLARRTMDINQFLIDEAGLQPLTGSAATPRTVTYHDPCHLKKSLDVSSQPRAVIHAAPGCTLTEMAEPDWCCGMGGSFNLQYYDISRGIGQKKALQIQETGADTLATGCPACMIQISDMLSQAGAKVAVRHPIELLAEALGE</sequence>
<evidence type="ECO:0000256" key="4">
    <source>
        <dbReference type="ARBA" id="ARBA00023004"/>
    </source>
</evidence>
<dbReference type="PANTHER" id="PTHR32479:SF20">
    <property type="entry name" value="GLYCOLATE OXIDASE IRON-SULFUR SUBUNIT"/>
    <property type="match status" value="1"/>
</dbReference>
<dbReference type="PROSITE" id="PS51379">
    <property type="entry name" value="4FE4S_FER_2"/>
    <property type="match status" value="2"/>
</dbReference>
<dbReference type="InterPro" id="IPR017900">
    <property type="entry name" value="4Fe4S_Fe_S_CS"/>
</dbReference>
<keyword evidence="6" id="KW-0813">Transport</keyword>
<gene>
    <name evidence="8" type="ORF">DSCA_43960</name>
</gene>
<reference evidence="8 9" key="1">
    <citation type="submission" date="2019-11" db="EMBL/GenBank/DDBJ databases">
        <title>Comparative genomics of hydrocarbon-degrading Desulfosarcina strains.</title>
        <authorList>
            <person name="Watanabe M."/>
            <person name="Kojima H."/>
            <person name="Fukui M."/>
        </authorList>
    </citation>
    <scope>NUCLEOTIDE SEQUENCE [LARGE SCALE GENOMIC DNA]</scope>
    <source>
        <strain evidence="8 9">PL12</strain>
    </source>
</reference>
<evidence type="ECO:0000313" key="8">
    <source>
        <dbReference type="EMBL" id="BBO70466.1"/>
    </source>
</evidence>
<keyword evidence="6" id="KW-0249">Electron transport</keyword>
<dbReference type="InterPro" id="IPR012257">
    <property type="entry name" value="Glc_ox_4Fe-4S"/>
</dbReference>
<dbReference type="PANTHER" id="PTHR32479">
    <property type="entry name" value="GLYCOLATE OXIDASE IRON-SULFUR SUBUNIT"/>
    <property type="match status" value="1"/>
</dbReference>
<dbReference type="Gene3D" id="1.10.1060.10">
    <property type="entry name" value="Alpha-helical ferredoxin"/>
    <property type="match status" value="1"/>
</dbReference>
<protein>
    <recommendedName>
        <fullName evidence="6">Glycolate oxidase iron-sulfur subunit</fullName>
        <ecNumber evidence="6">1.1.99.14</ecNumber>
    </recommendedName>
</protein>
<dbReference type="InterPro" id="IPR009051">
    <property type="entry name" value="Helical_ferredxn"/>
</dbReference>
<dbReference type="GO" id="GO:0046872">
    <property type="term" value="F:metal ion binding"/>
    <property type="evidence" value="ECO:0007669"/>
    <property type="project" value="UniProtKB-UniRule"/>
</dbReference>
<evidence type="ECO:0000256" key="5">
    <source>
        <dbReference type="ARBA" id="ARBA00023014"/>
    </source>
</evidence>
<evidence type="ECO:0000256" key="1">
    <source>
        <dbReference type="ARBA" id="ARBA00022485"/>
    </source>
</evidence>
<keyword evidence="4 6" id="KW-0408">Iron</keyword>
<dbReference type="Pfam" id="PF13183">
    <property type="entry name" value="Fer4_8"/>
    <property type="match status" value="1"/>
</dbReference>
<evidence type="ECO:0000256" key="3">
    <source>
        <dbReference type="ARBA" id="ARBA00022737"/>
    </source>
</evidence>
<keyword evidence="9" id="KW-1185">Reference proteome</keyword>
<dbReference type="SUPFAM" id="SSF46548">
    <property type="entry name" value="alpha-helical ferredoxin"/>
    <property type="match status" value="1"/>
</dbReference>
<feature type="domain" description="4Fe-4S ferredoxin-type" evidence="7">
    <location>
        <begin position="8"/>
        <end position="39"/>
    </location>
</feature>
<dbReference type="InterPro" id="IPR004017">
    <property type="entry name" value="Cys_rich_dom"/>
</dbReference>
<dbReference type="EMBL" id="AP021874">
    <property type="protein sequence ID" value="BBO70466.1"/>
    <property type="molecule type" value="Genomic_DNA"/>
</dbReference>
<proteinExistence type="predicted"/>
<evidence type="ECO:0000259" key="7">
    <source>
        <dbReference type="PROSITE" id="PS51379"/>
    </source>
</evidence>
<dbReference type="Pfam" id="PF02754">
    <property type="entry name" value="CCG"/>
    <property type="match status" value="2"/>
</dbReference>
<comment type="cofactor">
    <cofactor evidence="6">
        <name>[4Fe-4S] cluster</name>
        <dbReference type="ChEBI" id="CHEBI:49883"/>
    </cofactor>
    <text evidence="6">Binds 2 [4Fe-4S] clusters.</text>
</comment>
<name>A0A5K7YMN7_9BACT</name>
<dbReference type="GO" id="GO:0051539">
    <property type="term" value="F:4 iron, 4 sulfur cluster binding"/>
    <property type="evidence" value="ECO:0007669"/>
    <property type="project" value="UniProtKB-UniRule"/>
</dbReference>
<accession>A0A5K7YMN7</accession>
<dbReference type="GO" id="GO:0019154">
    <property type="term" value="F:glycolate dehydrogenase activity"/>
    <property type="evidence" value="ECO:0007669"/>
    <property type="project" value="UniProtKB-EC"/>
</dbReference>
<keyword evidence="3" id="KW-0677">Repeat</keyword>
<dbReference type="AlphaFoldDB" id="A0A5K7YMN7"/>
<keyword evidence="5 6" id="KW-0411">Iron-sulfur</keyword>
<dbReference type="KEGG" id="dalk:DSCA_43960"/>
<dbReference type="EC" id="1.1.99.14" evidence="6"/>
<dbReference type="InterPro" id="IPR017896">
    <property type="entry name" value="4Fe4S_Fe-S-bd"/>
</dbReference>
<evidence type="ECO:0000313" key="9">
    <source>
        <dbReference type="Proteomes" id="UP000427906"/>
    </source>
</evidence>
<keyword evidence="2 6" id="KW-0479">Metal-binding</keyword>
<dbReference type="PROSITE" id="PS00198">
    <property type="entry name" value="4FE4S_FER_1"/>
    <property type="match status" value="1"/>
</dbReference>
<feature type="domain" description="4Fe-4S ferredoxin-type" evidence="7">
    <location>
        <begin position="60"/>
        <end position="89"/>
    </location>
</feature>
<comment type="function">
    <text evidence="6">Component of a complex that catalyzes the oxidation of glycolate to glyoxylate.</text>
</comment>
<comment type="catalytic activity">
    <reaction evidence="6">
        <text>glycolate + A = glyoxylate + AH2</text>
        <dbReference type="Rhea" id="RHEA:21264"/>
        <dbReference type="ChEBI" id="CHEBI:13193"/>
        <dbReference type="ChEBI" id="CHEBI:17499"/>
        <dbReference type="ChEBI" id="CHEBI:29805"/>
        <dbReference type="ChEBI" id="CHEBI:36655"/>
        <dbReference type="EC" id="1.1.99.14"/>
    </reaction>
</comment>
<keyword evidence="1 6" id="KW-0004">4Fe-4S</keyword>
<dbReference type="PIRSF" id="PIRSF000139">
    <property type="entry name" value="Glc_ox_4Fe-4S"/>
    <property type="match status" value="1"/>
</dbReference>